<dbReference type="SUPFAM" id="SSF48726">
    <property type="entry name" value="Immunoglobulin"/>
    <property type="match status" value="1"/>
</dbReference>
<feature type="region of interest" description="Disordered" evidence="3">
    <location>
        <begin position="345"/>
        <end position="371"/>
    </location>
</feature>
<reference evidence="8" key="1">
    <citation type="submission" date="2025-08" db="UniProtKB">
        <authorList>
            <consortium name="RefSeq"/>
        </authorList>
    </citation>
    <scope>IDENTIFICATION</scope>
</reference>
<organism evidence="7 8">
    <name type="scientific">Betta splendens</name>
    <name type="common">Siamese fighting fish</name>
    <dbReference type="NCBI Taxonomy" id="158456"/>
    <lineage>
        <taxon>Eukaryota</taxon>
        <taxon>Metazoa</taxon>
        <taxon>Chordata</taxon>
        <taxon>Craniata</taxon>
        <taxon>Vertebrata</taxon>
        <taxon>Euteleostomi</taxon>
        <taxon>Actinopterygii</taxon>
        <taxon>Neopterygii</taxon>
        <taxon>Teleostei</taxon>
        <taxon>Neoteleostei</taxon>
        <taxon>Acanthomorphata</taxon>
        <taxon>Anabantaria</taxon>
        <taxon>Anabantiformes</taxon>
        <taxon>Anabantoidei</taxon>
        <taxon>Osphronemidae</taxon>
        <taxon>Betta</taxon>
    </lineage>
</organism>
<evidence type="ECO:0000313" key="7">
    <source>
        <dbReference type="Proteomes" id="UP000515150"/>
    </source>
</evidence>
<gene>
    <name evidence="8" type="primary">LOC114866140</name>
</gene>
<feature type="transmembrane region" description="Helical" evidence="4">
    <location>
        <begin position="310"/>
        <end position="334"/>
    </location>
</feature>
<dbReference type="InterPro" id="IPR036179">
    <property type="entry name" value="Ig-like_dom_sf"/>
</dbReference>
<dbReference type="Proteomes" id="UP000515150">
    <property type="component" value="Chromosome 11"/>
</dbReference>
<evidence type="ECO:0000256" key="5">
    <source>
        <dbReference type="SAM" id="SignalP"/>
    </source>
</evidence>
<keyword evidence="4" id="KW-1133">Transmembrane helix</keyword>
<dbReference type="PANTHER" id="PTHR16675">
    <property type="entry name" value="MHC CLASS I-RELATED"/>
    <property type="match status" value="1"/>
</dbReference>
<evidence type="ECO:0000313" key="8">
    <source>
        <dbReference type="RefSeq" id="XP_055368881.1"/>
    </source>
</evidence>
<keyword evidence="4" id="KW-0812">Transmembrane</keyword>
<proteinExistence type="inferred from homology"/>
<feature type="signal peptide" evidence="5">
    <location>
        <begin position="1"/>
        <end position="20"/>
    </location>
</feature>
<evidence type="ECO:0000256" key="1">
    <source>
        <dbReference type="ARBA" id="ARBA00023180"/>
    </source>
</evidence>
<dbReference type="PROSITE" id="PS50835">
    <property type="entry name" value="IG_LIKE"/>
    <property type="match status" value="1"/>
</dbReference>
<dbReference type="PRINTS" id="PR01638">
    <property type="entry name" value="MHCCLASSI"/>
</dbReference>
<dbReference type="FunFam" id="2.60.40.10:FF:000943">
    <property type="entry name" value="Classical MHC class I molecule, alpha-chain"/>
    <property type="match status" value="1"/>
</dbReference>
<evidence type="ECO:0000259" key="6">
    <source>
        <dbReference type="PROSITE" id="PS50835"/>
    </source>
</evidence>
<dbReference type="OrthoDB" id="8936120at2759"/>
<feature type="compositionally biased region" description="Basic and acidic residues" evidence="3">
    <location>
        <begin position="360"/>
        <end position="371"/>
    </location>
</feature>
<sequence length="371" mass="41604">MASLNSLLFVVLLGIHGAAAVTHSLKYFYTASSHVPNFPEFVVVGMVDEGQMIYYDSNTREAVPKQDWMSKATGDMPQYWERETGNLLGHQQSFKANIEIAKQRFNQTGGVHIVQFMYGCEWDDDTGAARGFRQFGYDGEDFIVWNTETNTFVAPVQQAVITQNKWNNDRAELDYRKNYLTEECPQWLKKYVSYGKRTLLRTDLPSVSLLQKSPSSPISCFATGFYPDKAEMFWRKNGEEIHTDVDKGESLPNPDGTFQMRVDLDLSSVTAQDWSRYECVFQLSGMKDDVITKLDRAVIGTNEDSAGFPLVPVIGGVVVGLLVLAGCIAGFIIWRKRYNGFARAGTSDSSSSSSSVEVKVPCEDQQKMVKT</sequence>
<keyword evidence="7" id="KW-1185">Reference proteome</keyword>
<dbReference type="GeneID" id="114866140"/>
<protein>
    <submittedName>
        <fullName evidence="8">H-2 class I histocompatibility antigen, Q9 alpha chain-like isoform X1</fullName>
    </submittedName>
</protein>
<name>A0A9W2Y4I7_BETSP</name>
<dbReference type="GO" id="GO:0006955">
    <property type="term" value="P:immune response"/>
    <property type="evidence" value="ECO:0007669"/>
    <property type="project" value="TreeGrafter"/>
</dbReference>
<dbReference type="InterPro" id="IPR037055">
    <property type="entry name" value="MHC_I-like_Ag-recog_sf"/>
</dbReference>
<dbReference type="Gene3D" id="3.30.500.10">
    <property type="entry name" value="MHC class I-like antigen recognition-like"/>
    <property type="match status" value="1"/>
</dbReference>
<dbReference type="GO" id="GO:0009897">
    <property type="term" value="C:external side of plasma membrane"/>
    <property type="evidence" value="ECO:0007669"/>
    <property type="project" value="TreeGrafter"/>
</dbReference>
<feature type="chain" id="PRO_5040956703" evidence="5">
    <location>
        <begin position="21"/>
        <end position="371"/>
    </location>
</feature>
<dbReference type="GO" id="GO:0005615">
    <property type="term" value="C:extracellular space"/>
    <property type="evidence" value="ECO:0007669"/>
    <property type="project" value="TreeGrafter"/>
</dbReference>
<dbReference type="Pfam" id="PF07654">
    <property type="entry name" value="C1-set"/>
    <property type="match status" value="1"/>
</dbReference>
<keyword evidence="1" id="KW-0325">Glycoprotein</keyword>
<dbReference type="FunFam" id="3.30.500.10:FF:000001">
    <property type="entry name" value="H-2 class I histocompatibility antigen, alpha chain"/>
    <property type="match status" value="1"/>
</dbReference>
<dbReference type="Gene3D" id="2.60.40.10">
    <property type="entry name" value="Immunoglobulins"/>
    <property type="match status" value="1"/>
</dbReference>
<feature type="domain" description="Ig-like" evidence="6">
    <location>
        <begin position="205"/>
        <end position="292"/>
    </location>
</feature>
<evidence type="ECO:0000256" key="4">
    <source>
        <dbReference type="SAM" id="Phobius"/>
    </source>
</evidence>
<dbReference type="InterPro" id="IPR013783">
    <property type="entry name" value="Ig-like_fold"/>
</dbReference>
<dbReference type="PANTHER" id="PTHR16675:SF237">
    <property type="entry name" value="MHC CLASS I ANTIGEN TRANSCRIPT VARIANT 1-RELATED"/>
    <property type="match status" value="1"/>
</dbReference>
<dbReference type="AlphaFoldDB" id="A0A9W2Y4I7"/>
<dbReference type="InterPro" id="IPR050208">
    <property type="entry name" value="MHC_class-I_related"/>
</dbReference>
<dbReference type="InterPro" id="IPR011161">
    <property type="entry name" value="MHC_I-like_Ag-recog"/>
</dbReference>
<dbReference type="SMART" id="SM00407">
    <property type="entry name" value="IGc1"/>
    <property type="match status" value="1"/>
</dbReference>
<keyword evidence="4" id="KW-0472">Membrane</keyword>
<dbReference type="Pfam" id="PF00129">
    <property type="entry name" value="MHC_I"/>
    <property type="match status" value="1"/>
</dbReference>
<keyword evidence="5" id="KW-0732">Signal</keyword>
<dbReference type="InterPro" id="IPR007110">
    <property type="entry name" value="Ig-like_dom"/>
</dbReference>
<evidence type="ECO:0000256" key="3">
    <source>
        <dbReference type="SAM" id="MobiDB-lite"/>
    </source>
</evidence>
<evidence type="ECO:0000256" key="2">
    <source>
        <dbReference type="RuleBase" id="RU004439"/>
    </source>
</evidence>
<dbReference type="SUPFAM" id="SSF54452">
    <property type="entry name" value="MHC antigen-recognition domain"/>
    <property type="match status" value="1"/>
</dbReference>
<dbReference type="InterPro" id="IPR003597">
    <property type="entry name" value="Ig_C1-set"/>
</dbReference>
<comment type="similarity">
    <text evidence="2">Belongs to the MHC class I family.</text>
</comment>
<dbReference type="InterPro" id="IPR011162">
    <property type="entry name" value="MHC_I/II-like_Ag-recog"/>
</dbReference>
<dbReference type="InterPro" id="IPR001039">
    <property type="entry name" value="MHC_I_a_a1/a2"/>
</dbReference>
<dbReference type="RefSeq" id="XP_055368881.1">
    <property type="nucleotide sequence ID" value="XM_055512906.1"/>
</dbReference>
<accession>A0A9W2Y4I7</accession>